<organism evidence="1 2">
    <name type="scientific">Vallitalea pronyensis</name>
    <dbReference type="NCBI Taxonomy" id="1348613"/>
    <lineage>
        <taxon>Bacteria</taxon>
        <taxon>Bacillati</taxon>
        <taxon>Bacillota</taxon>
        <taxon>Clostridia</taxon>
        <taxon>Lachnospirales</taxon>
        <taxon>Vallitaleaceae</taxon>
        <taxon>Vallitalea</taxon>
    </lineage>
</organism>
<evidence type="ECO:0000313" key="1">
    <source>
        <dbReference type="EMBL" id="QUI21866.1"/>
    </source>
</evidence>
<sequence>MKKKILYMCSFVPYGTLEGAGFDMINIADIQQPVTGNLKLSGNLCSFVNYCQHMDVLAYDGIIFTNCCNSMQRLYDYVTYYYPNIFTYMMEIPRHHPSIQVDDLMVKLAQHFGIKIGCDNRIEPKNQPYTKEHIWVISSAMHKNYKEDLIKLFHENSLIFDTCTSENRGDQLRSNKRSDVSCPRMMNYYQWFEKRIPLVKGLIFMMVGRCDHSMFLYPELKRICSKYACNVLYVEEEFTLRISERSKIRYEAFKECLTIKNGEKL</sequence>
<dbReference type="KEGG" id="vpy:HZI73_05930"/>
<dbReference type="InterPro" id="IPR010327">
    <property type="entry name" value="FldB/FldC_alpha/beta"/>
</dbReference>
<keyword evidence="2" id="KW-1185">Reference proteome</keyword>
<protein>
    <submittedName>
        <fullName evidence="1">2-hydroxyacyl-CoA dehydratase</fullName>
    </submittedName>
</protein>
<evidence type="ECO:0000313" key="2">
    <source>
        <dbReference type="Proteomes" id="UP000683246"/>
    </source>
</evidence>
<reference evidence="1" key="1">
    <citation type="submission" date="2020-07" db="EMBL/GenBank/DDBJ databases">
        <title>Vallitalea pronyensis genome.</title>
        <authorList>
            <person name="Postec A."/>
        </authorList>
    </citation>
    <scope>NUCLEOTIDE SEQUENCE</scope>
    <source>
        <strain evidence="1">FatNI3</strain>
    </source>
</reference>
<dbReference type="EMBL" id="CP058649">
    <property type="protein sequence ID" value="QUI21866.1"/>
    <property type="molecule type" value="Genomic_DNA"/>
</dbReference>
<dbReference type="Proteomes" id="UP000683246">
    <property type="component" value="Chromosome"/>
</dbReference>
<accession>A0A8J8SFR2</accession>
<dbReference type="AlphaFoldDB" id="A0A8J8SFR2"/>
<gene>
    <name evidence="1" type="ORF">HZI73_05930</name>
</gene>
<dbReference type="RefSeq" id="WP_212697336.1">
    <property type="nucleotide sequence ID" value="NZ_CP058649.1"/>
</dbReference>
<name>A0A8J8SFR2_9FIRM</name>
<proteinExistence type="predicted"/>
<dbReference type="Pfam" id="PF06050">
    <property type="entry name" value="HGD-D"/>
    <property type="match status" value="1"/>
</dbReference>
<dbReference type="Gene3D" id="3.40.50.11890">
    <property type="match status" value="1"/>
</dbReference>